<dbReference type="OMA" id="NHGVTRY"/>
<dbReference type="Gene3D" id="3.40.50.720">
    <property type="entry name" value="NAD(P)-binding Rossmann-like Domain"/>
    <property type="match status" value="1"/>
</dbReference>
<evidence type="ECO:0000256" key="2">
    <source>
        <dbReference type="ARBA" id="ARBA00011738"/>
    </source>
</evidence>
<organism evidence="10 11">
    <name type="scientific">Nelumbo nucifera</name>
    <name type="common">Sacred lotus</name>
    <dbReference type="NCBI Taxonomy" id="4432"/>
    <lineage>
        <taxon>Eukaryota</taxon>
        <taxon>Viridiplantae</taxon>
        <taxon>Streptophyta</taxon>
        <taxon>Embryophyta</taxon>
        <taxon>Tracheophyta</taxon>
        <taxon>Spermatophyta</taxon>
        <taxon>Magnoliopsida</taxon>
        <taxon>Proteales</taxon>
        <taxon>Nelumbonaceae</taxon>
        <taxon>Nelumbo</taxon>
    </lineage>
</organism>
<dbReference type="FunFam" id="3.40.50.720:FF:000017">
    <property type="entry name" value="Malate dehydrogenase"/>
    <property type="match status" value="1"/>
</dbReference>
<comment type="similarity">
    <text evidence="1">Belongs to the LDH/MDH superfamily. MDH type 1 family.</text>
</comment>
<dbReference type="PROSITE" id="PS00068">
    <property type="entry name" value="MDH"/>
    <property type="match status" value="1"/>
</dbReference>
<dbReference type="PANTHER" id="PTHR11540:SF16">
    <property type="entry name" value="MALATE DEHYDROGENASE, MITOCHONDRIAL"/>
    <property type="match status" value="1"/>
</dbReference>
<dbReference type="Pfam" id="PF02866">
    <property type="entry name" value="Ldh_1_C"/>
    <property type="match status" value="1"/>
</dbReference>
<evidence type="ECO:0000256" key="1">
    <source>
        <dbReference type="ARBA" id="ARBA00008824"/>
    </source>
</evidence>
<dbReference type="SUPFAM" id="SSF51735">
    <property type="entry name" value="NAD(P)-binding Rossmann-fold domains"/>
    <property type="match status" value="1"/>
</dbReference>
<dbReference type="InterPro" id="IPR001236">
    <property type="entry name" value="Lactate/malate_DH_N"/>
</dbReference>
<dbReference type="PANTHER" id="PTHR11540">
    <property type="entry name" value="MALATE AND LACTATE DEHYDROGENASE"/>
    <property type="match status" value="1"/>
</dbReference>
<dbReference type="SUPFAM" id="SSF56327">
    <property type="entry name" value="LDH C-terminal domain-like"/>
    <property type="match status" value="1"/>
</dbReference>
<reference evidence="11" key="1">
    <citation type="submission" date="2025-08" db="UniProtKB">
        <authorList>
            <consortium name="RefSeq"/>
        </authorList>
    </citation>
    <scope>IDENTIFICATION</scope>
</reference>
<comment type="catalytic activity">
    <reaction evidence="7">
        <text>(S)-malate + NAD(+) = oxaloacetate + NADH + H(+)</text>
        <dbReference type="Rhea" id="RHEA:21432"/>
        <dbReference type="ChEBI" id="CHEBI:15378"/>
        <dbReference type="ChEBI" id="CHEBI:15589"/>
        <dbReference type="ChEBI" id="CHEBI:16452"/>
        <dbReference type="ChEBI" id="CHEBI:57540"/>
        <dbReference type="ChEBI" id="CHEBI:57945"/>
        <dbReference type="EC" id="1.1.1.37"/>
    </reaction>
</comment>
<keyword evidence="5" id="KW-0560">Oxidoreductase</keyword>
<keyword evidence="6" id="KW-0520">NAD</keyword>
<dbReference type="KEGG" id="nnu:104610142"/>
<evidence type="ECO:0000259" key="9">
    <source>
        <dbReference type="Pfam" id="PF02866"/>
    </source>
</evidence>
<evidence type="ECO:0000313" key="11">
    <source>
        <dbReference type="RefSeq" id="XP_010274931.1"/>
    </source>
</evidence>
<proteinExistence type="inferred from homology"/>
<feature type="domain" description="Lactate/malate dehydrogenase N-terminal" evidence="8">
    <location>
        <begin position="96"/>
        <end position="238"/>
    </location>
</feature>
<evidence type="ECO:0000313" key="10">
    <source>
        <dbReference type="Proteomes" id="UP000189703"/>
    </source>
</evidence>
<accession>A0A1U8B2I0</accession>
<evidence type="ECO:0000256" key="3">
    <source>
        <dbReference type="ARBA" id="ARBA00012995"/>
    </source>
</evidence>
<dbReference type="InterPro" id="IPR022383">
    <property type="entry name" value="Lactate/malate_DH_C"/>
</dbReference>
<dbReference type="FunFam" id="3.90.110.10:FF:000001">
    <property type="entry name" value="Malate dehydrogenase"/>
    <property type="match status" value="1"/>
</dbReference>
<dbReference type="eggNOG" id="KOG1494">
    <property type="taxonomic scope" value="Eukaryota"/>
</dbReference>
<feature type="domain" description="Lactate/malate dehydrogenase C-terminal" evidence="9">
    <location>
        <begin position="240"/>
        <end position="405"/>
    </location>
</feature>
<dbReference type="GO" id="GO:0030060">
    <property type="term" value="F:L-malate dehydrogenase (NAD+) activity"/>
    <property type="evidence" value="ECO:0000318"/>
    <property type="project" value="GO_Central"/>
</dbReference>
<dbReference type="InParanoid" id="A0A1U8B2I0"/>
<dbReference type="NCBIfam" id="TIGR01772">
    <property type="entry name" value="MDH_euk_gproteo"/>
    <property type="match status" value="1"/>
</dbReference>
<dbReference type="FunCoup" id="A0A1U8B2I0">
    <property type="interactions" value="2951"/>
</dbReference>
<evidence type="ECO:0000256" key="7">
    <source>
        <dbReference type="ARBA" id="ARBA00048313"/>
    </source>
</evidence>
<keyword evidence="4" id="KW-0816">Tricarboxylic acid cycle</keyword>
<evidence type="ECO:0000259" key="8">
    <source>
        <dbReference type="Pfam" id="PF00056"/>
    </source>
</evidence>
<dbReference type="Proteomes" id="UP000189703">
    <property type="component" value="Unplaced"/>
</dbReference>
<name>A0A1U8B2I0_NELNU</name>
<evidence type="ECO:0000256" key="6">
    <source>
        <dbReference type="ARBA" id="ARBA00023027"/>
    </source>
</evidence>
<dbReference type="GO" id="GO:0006108">
    <property type="term" value="P:malate metabolic process"/>
    <property type="evidence" value="ECO:0007669"/>
    <property type="project" value="InterPro"/>
</dbReference>
<gene>
    <name evidence="11" type="primary">LOC104610142</name>
</gene>
<dbReference type="STRING" id="4432.A0A1U8B2I0"/>
<dbReference type="GO" id="GO:0006099">
    <property type="term" value="P:tricarboxylic acid cycle"/>
    <property type="evidence" value="ECO:0007669"/>
    <property type="project" value="UniProtKB-KW"/>
</dbReference>
<dbReference type="AlphaFoldDB" id="A0A1U8B2I0"/>
<dbReference type="GeneID" id="104610142"/>
<dbReference type="CDD" id="cd01337">
    <property type="entry name" value="MDH_glyoxysomal_mitochondrial"/>
    <property type="match status" value="1"/>
</dbReference>
<dbReference type="InterPro" id="IPR010097">
    <property type="entry name" value="Malate_DH_type1"/>
</dbReference>
<dbReference type="OrthoDB" id="4069699at2759"/>
<dbReference type="GO" id="GO:0005737">
    <property type="term" value="C:cytoplasm"/>
    <property type="evidence" value="ECO:0000318"/>
    <property type="project" value="GO_Central"/>
</dbReference>
<dbReference type="InterPro" id="IPR001252">
    <property type="entry name" value="Malate_DH_AS"/>
</dbReference>
<dbReference type="RefSeq" id="XP_010274931.1">
    <property type="nucleotide sequence ID" value="XM_010276629.2"/>
</dbReference>
<sequence length="413" mass="43572">MAATTASTFLVGSVSPYGAQACMDSKLKPFNVKFNSGNCLRSFSGLKAEASVSCETETSFFGRESVAALRDSFVPRAVKQNQRSICCVRPQASSYKVAILGAAGGIGQPLSLLIKMSPLVSALHLYDIANVKGVAADISHCNTPSQVLDFTGASELANCLKGVDVVVIPAGVPRKPGMTRDDLFNINASIVKSLVEAVADNCPEAFIHIISNPVNSTVPIAAEVLKQKGVYDPKKLFGVTTLDVVRANTFVAQKKNLKLIDVDVPVVGGHAGITILPLLSKTKPSVSFTNEEVEELTVRIQNAGTEVVEAKAGAGSATLSMAYAAARFVESSLRALDGDADVYECAFIQSELTELPFFASRVKMGKKGIEAVISADLQGLTEYEAKALEALKPELKASIEKGVAFANKQPVAA</sequence>
<dbReference type="Pfam" id="PF00056">
    <property type="entry name" value="Ldh_1_N"/>
    <property type="match status" value="1"/>
</dbReference>
<evidence type="ECO:0000256" key="5">
    <source>
        <dbReference type="ARBA" id="ARBA00023002"/>
    </source>
</evidence>
<dbReference type="Gene3D" id="3.90.110.10">
    <property type="entry name" value="Lactate dehydrogenase/glycoside hydrolase, family 4, C-terminal"/>
    <property type="match status" value="1"/>
</dbReference>
<protein>
    <recommendedName>
        <fullName evidence="3">malate dehydrogenase</fullName>
        <ecNumber evidence="3">1.1.1.37</ecNumber>
    </recommendedName>
</protein>
<dbReference type="InterPro" id="IPR015955">
    <property type="entry name" value="Lactate_DH/Glyco_Ohase_4_C"/>
</dbReference>
<dbReference type="InterPro" id="IPR036291">
    <property type="entry name" value="NAD(P)-bd_dom_sf"/>
</dbReference>
<evidence type="ECO:0000256" key="4">
    <source>
        <dbReference type="ARBA" id="ARBA00022532"/>
    </source>
</evidence>
<comment type="subunit">
    <text evidence="2">Homodimer.</text>
</comment>
<dbReference type="EC" id="1.1.1.37" evidence="3"/>
<keyword evidence="10" id="KW-1185">Reference proteome</keyword>